<dbReference type="InterPro" id="IPR036890">
    <property type="entry name" value="HATPase_C_sf"/>
</dbReference>
<name>A0A259TUL0_9BACT</name>
<accession>A0A259TUL0</accession>
<evidence type="ECO:0000313" key="10">
    <source>
        <dbReference type="EMBL" id="OZC01449.1"/>
    </source>
</evidence>
<dbReference type="SUPFAM" id="SSF55874">
    <property type="entry name" value="ATPase domain of HSP90 chaperone/DNA topoisomerase II/histidine kinase"/>
    <property type="match status" value="1"/>
</dbReference>
<dbReference type="CDD" id="cd16917">
    <property type="entry name" value="HATPase_UhpB-NarQ-NarX-like"/>
    <property type="match status" value="1"/>
</dbReference>
<dbReference type="Gene3D" id="3.30.450.20">
    <property type="entry name" value="PAS domain"/>
    <property type="match status" value="1"/>
</dbReference>
<dbReference type="InParanoid" id="A0A259TUL0"/>
<dbReference type="GO" id="GO:0046983">
    <property type="term" value="F:protein dimerization activity"/>
    <property type="evidence" value="ECO:0007669"/>
    <property type="project" value="InterPro"/>
</dbReference>
<feature type="domain" description="Histidine kinase" evidence="9">
    <location>
        <begin position="151"/>
        <end position="349"/>
    </location>
</feature>
<keyword evidence="8" id="KW-0902">Two-component regulatory system</keyword>
<keyword evidence="11" id="KW-1185">Reference proteome</keyword>
<dbReference type="GO" id="GO:0005524">
    <property type="term" value="F:ATP binding"/>
    <property type="evidence" value="ECO:0007669"/>
    <property type="project" value="UniProtKB-KW"/>
</dbReference>
<reference evidence="10 11" key="1">
    <citation type="submission" date="2016-11" db="EMBL/GenBank/DDBJ databases">
        <title>Study of marine rhodopsin-containing bacteria.</title>
        <authorList>
            <person name="Yoshizawa S."/>
            <person name="Kumagai Y."/>
            <person name="Kogure K."/>
        </authorList>
    </citation>
    <scope>NUCLEOTIDE SEQUENCE [LARGE SCALE GENOMIC DNA]</scope>
    <source>
        <strain evidence="10 11">SG-29</strain>
    </source>
</reference>
<dbReference type="AlphaFoldDB" id="A0A259TUL0"/>
<dbReference type="Gene3D" id="3.30.565.10">
    <property type="entry name" value="Histidine kinase-like ATPase, C-terminal domain"/>
    <property type="match status" value="1"/>
</dbReference>
<evidence type="ECO:0000256" key="4">
    <source>
        <dbReference type="ARBA" id="ARBA00022679"/>
    </source>
</evidence>
<dbReference type="PANTHER" id="PTHR24421">
    <property type="entry name" value="NITRATE/NITRITE SENSOR PROTEIN NARX-RELATED"/>
    <property type="match status" value="1"/>
</dbReference>
<proteinExistence type="predicted"/>
<dbReference type="Pfam" id="PF02518">
    <property type="entry name" value="HATPase_c"/>
    <property type="match status" value="1"/>
</dbReference>
<comment type="catalytic activity">
    <reaction evidence="1">
        <text>ATP + protein L-histidine = ADP + protein N-phospho-L-histidine.</text>
        <dbReference type="EC" id="2.7.13.3"/>
    </reaction>
</comment>
<dbReference type="Pfam" id="PF08448">
    <property type="entry name" value="PAS_4"/>
    <property type="match status" value="1"/>
</dbReference>
<dbReference type="EMBL" id="MQWB01000010">
    <property type="protein sequence ID" value="OZC01449.1"/>
    <property type="molecule type" value="Genomic_DNA"/>
</dbReference>
<evidence type="ECO:0000313" key="11">
    <source>
        <dbReference type="Proteomes" id="UP000216446"/>
    </source>
</evidence>
<keyword evidence="4" id="KW-0808">Transferase</keyword>
<dbReference type="PROSITE" id="PS50109">
    <property type="entry name" value="HIS_KIN"/>
    <property type="match status" value="1"/>
</dbReference>
<keyword evidence="3" id="KW-0597">Phosphoprotein</keyword>
<dbReference type="EC" id="2.7.13.3" evidence="2"/>
<evidence type="ECO:0000256" key="5">
    <source>
        <dbReference type="ARBA" id="ARBA00022741"/>
    </source>
</evidence>
<evidence type="ECO:0000256" key="7">
    <source>
        <dbReference type="ARBA" id="ARBA00022840"/>
    </source>
</evidence>
<dbReference type="SUPFAM" id="SSF55785">
    <property type="entry name" value="PYP-like sensor domain (PAS domain)"/>
    <property type="match status" value="1"/>
</dbReference>
<keyword evidence="5" id="KW-0547">Nucleotide-binding</keyword>
<keyword evidence="7" id="KW-0067">ATP-binding</keyword>
<dbReference type="InterPro" id="IPR005467">
    <property type="entry name" value="His_kinase_dom"/>
</dbReference>
<dbReference type="PANTHER" id="PTHR24421:SF10">
    <property type="entry name" value="NITRATE_NITRITE SENSOR PROTEIN NARQ"/>
    <property type="match status" value="1"/>
</dbReference>
<dbReference type="Gene3D" id="1.20.5.1930">
    <property type="match status" value="1"/>
</dbReference>
<dbReference type="Pfam" id="PF07730">
    <property type="entry name" value="HisKA_3"/>
    <property type="match status" value="1"/>
</dbReference>
<evidence type="ECO:0000256" key="6">
    <source>
        <dbReference type="ARBA" id="ARBA00022777"/>
    </source>
</evidence>
<evidence type="ECO:0000256" key="2">
    <source>
        <dbReference type="ARBA" id="ARBA00012438"/>
    </source>
</evidence>
<evidence type="ECO:0000256" key="3">
    <source>
        <dbReference type="ARBA" id="ARBA00022553"/>
    </source>
</evidence>
<sequence>MASGGLLSAVAGSIPVVVFELDPAGVILSSTGSGRAPLRSRESNPVGRSVFALYADAPEVLTAVRRALAGEAFVATSRVSTPSGERTFETTYEPSFGSLSGELTRVIGVALDVTVREQARLEAVRSIALLRALAGRAQSEREAERTRVARDLHDDLGQVLTALRFDARYLRRRAGGLDLLDPGILDRRLEEFDTLAARALQNVRDLAANLRPPELDELGLSGALREVARRFEERTGVACEVESTLSCSAEALLVADHATAAFRIVQEALTNVAQHADASSVAVRLSRGRKGVDIVVTDDGKGFEPEKVRCGALGLIGMTERARVWGGELSVIASSGWGTRVGISLPFGDPSAPSQ</sequence>
<dbReference type="GO" id="GO:0000155">
    <property type="term" value="F:phosphorelay sensor kinase activity"/>
    <property type="evidence" value="ECO:0007669"/>
    <property type="project" value="InterPro"/>
</dbReference>
<evidence type="ECO:0000256" key="1">
    <source>
        <dbReference type="ARBA" id="ARBA00000085"/>
    </source>
</evidence>
<dbReference type="InterPro" id="IPR011712">
    <property type="entry name" value="Sig_transdc_His_kin_sub3_dim/P"/>
</dbReference>
<dbReference type="GO" id="GO:0016020">
    <property type="term" value="C:membrane"/>
    <property type="evidence" value="ECO:0007669"/>
    <property type="project" value="InterPro"/>
</dbReference>
<evidence type="ECO:0000259" key="9">
    <source>
        <dbReference type="PROSITE" id="PS50109"/>
    </source>
</evidence>
<keyword evidence="6" id="KW-0418">Kinase</keyword>
<dbReference type="Proteomes" id="UP000216446">
    <property type="component" value="Unassembled WGS sequence"/>
</dbReference>
<comment type="caution">
    <text evidence="10">The sequence shown here is derived from an EMBL/GenBank/DDBJ whole genome shotgun (WGS) entry which is preliminary data.</text>
</comment>
<dbReference type="InterPro" id="IPR013656">
    <property type="entry name" value="PAS_4"/>
</dbReference>
<protein>
    <recommendedName>
        <fullName evidence="2">histidine kinase</fullName>
        <ecNumber evidence="2">2.7.13.3</ecNumber>
    </recommendedName>
</protein>
<evidence type="ECO:0000256" key="8">
    <source>
        <dbReference type="ARBA" id="ARBA00023012"/>
    </source>
</evidence>
<gene>
    <name evidence="10" type="ORF">BSZ36_17380</name>
</gene>
<dbReference type="InterPro" id="IPR035965">
    <property type="entry name" value="PAS-like_dom_sf"/>
</dbReference>
<dbReference type="InterPro" id="IPR050482">
    <property type="entry name" value="Sensor_HK_TwoCompSys"/>
</dbReference>
<dbReference type="InterPro" id="IPR003594">
    <property type="entry name" value="HATPase_dom"/>
</dbReference>
<dbReference type="SMART" id="SM00387">
    <property type="entry name" value="HATPase_c"/>
    <property type="match status" value="1"/>
</dbReference>
<organism evidence="10 11">
    <name type="scientific">Rubricoccus marinus</name>
    <dbReference type="NCBI Taxonomy" id="716817"/>
    <lineage>
        <taxon>Bacteria</taxon>
        <taxon>Pseudomonadati</taxon>
        <taxon>Rhodothermota</taxon>
        <taxon>Rhodothermia</taxon>
        <taxon>Rhodothermales</taxon>
        <taxon>Rubricoccaceae</taxon>
        <taxon>Rubricoccus</taxon>
    </lineage>
</organism>